<feature type="compositionally biased region" description="Basic residues" evidence="7">
    <location>
        <begin position="500"/>
        <end position="521"/>
    </location>
</feature>
<dbReference type="PROSITE" id="PS50271">
    <property type="entry name" value="ZF_UBP"/>
    <property type="match status" value="1"/>
</dbReference>
<feature type="region of interest" description="Disordered" evidence="7">
    <location>
        <begin position="197"/>
        <end position="222"/>
    </location>
</feature>
<evidence type="ECO:0000313" key="10">
    <source>
        <dbReference type="EMBL" id="KAK2162316.1"/>
    </source>
</evidence>
<dbReference type="GO" id="GO:0016579">
    <property type="term" value="P:protein deubiquitination"/>
    <property type="evidence" value="ECO:0007669"/>
    <property type="project" value="InterPro"/>
</dbReference>
<dbReference type="Gene3D" id="3.90.70.10">
    <property type="entry name" value="Cysteine proteinases"/>
    <property type="match status" value="2"/>
</dbReference>
<dbReference type="PROSITE" id="PS00972">
    <property type="entry name" value="USP_1"/>
    <property type="match status" value="1"/>
</dbReference>
<dbReference type="GO" id="GO:0008270">
    <property type="term" value="F:zinc ion binding"/>
    <property type="evidence" value="ECO:0007669"/>
    <property type="project" value="UniProtKB-KW"/>
</dbReference>
<proteinExistence type="predicted"/>
<dbReference type="PROSITE" id="PS00973">
    <property type="entry name" value="USP_2"/>
    <property type="match status" value="1"/>
</dbReference>
<evidence type="ECO:0000256" key="4">
    <source>
        <dbReference type="ARBA" id="ARBA00022771"/>
    </source>
</evidence>
<sequence length="1012" mass="111405">MRVTETKPTGKITVMGKKKHKKRKQDHELCPSDSSDEGGNTERCPHLSKAINFSAMKKGLKQAGHVGQCNACTNIRSDNQMDDIITEESALGGATGGLSDVIDDGRMFVDSEPTIWICLQCGYQGCDRNSKEQHALKHYETPRSNTHSLVVNVSSWSVWCYICNDEVSQETSSKLRDCIDFIRKLIDSSSAAASVNRSSSFRSDEQTSQECGKIDAKTTKPKPISQQAAASVTQALPKVKGLSNLGNTCFFNAVMQNLSQTNLLETLLNEHGMKGFQINLQGKKCNEDIEDGGAMSDITASSEEEEDDVIKCQVPALSVSLGEPGNLTVSVISFMRDMRNPSKCSTICPNSLFGQVCKKAPRFKGFQQQDSHELLRHLLDGMKAEEIKRAQAALLKQFKLPENVNPKKVDEEDKMKIKVYGRQVKHTFVDEVFGGVFLSTVLCDECHQPSQIYEPFLDISLPILEEKTVRPNVLCGRKKEDSSSSSLMSNLDNSNDKGMSKHQQKKLRKQSIKETKKKAHSARAVSGDGEGATPSGEDKETKGNNLMKNKRDSQSLSDGQISDADVEDNIESDVSRSKSAKTNPQEDADKPDSPIDNKGSSLGADPSGNAVSTSSVHRDRHDSTGRSEESTLTETSAGESKTGCSSCNSITSLSDSTCKASSIDSPFGSNIGLNQPQVQENHSVEHLTEAMHSVDITEKNNTHNQKRIKESFKDSKSDLGSSASVSLDNTEETMSTSNGVHHGSSQRSHSSGYSSTTTSKSSFSSKPRAQLRLEAKVKAMASLVPRYQPGSQECSLKSCLNQFTAAEWLTGSNRFGCETCTKQKHGRCHKDGKKETIYTNASKQVIIFQPPAVLTLHLKRFQQVGFSLRKVNRHVNFPMLLDLAPYCSSLCQGIKSGQTKVMYALYGVVEHSGRLTGGHYTAYVKVRPHSNQLKDFINKTDVTDMRLEKLLEALYLSQDHEGEGHCNSECKEELVAPPPGKWYHISDSSVSEAREESVLRCQAYILFYERIL</sequence>
<keyword evidence="5" id="KW-0862">Zinc</keyword>
<feature type="region of interest" description="Disordered" evidence="7">
    <location>
        <begin position="475"/>
        <end position="647"/>
    </location>
</feature>
<name>A0AAD9JZY5_9ANNE</name>
<evidence type="ECO:0000256" key="2">
    <source>
        <dbReference type="ARBA" id="ARBA00012759"/>
    </source>
</evidence>
<evidence type="ECO:0000256" key="1">
    <source>
        <dbReference type="ARBA" id="ARBA00000707"/>
    </source>
</evidence>
<dbReference type="Gene3D" id="3.30.40.10">
    <property type="entry name" value="Zinc/RING finger domain, C3HC4 (zinc finger)"/>
    <property type="match status" value="1"/>
</dbReference>
<feature type="region of interest" description="Disordered" evidence="7">
    <location>
        <begin position="1"/>
        <end position="43"/>
    </location>
</feature>
<dbReference type="Pfam" id="PF00443">
    <property type="entry name" value="UCH"/>
    <property type="match status" value="1"/>
</dbReference>
<feature type="compositionally biased region" description="Basic and acidic residues" evidence="7">
    <location>
        <begin position="616"/>
        <end position="629"/>
    </location>
</feature>
<evidence type="ECO:0000313" key="11">
    <source>
        <dbReference type="Proteomes" id="UP001208570"/>
    </source>
</evidence>
<dbReference type="Pfam" id="PF02148">
    <property type="entry name" value="zf-UBP"/>
    <property type="match status" value="1"/>
</dbReference>
<dbReference type="PROSITE" id="PS50235">
    <property type="entry name" value="USP_3"/>
    <property type="match status" value="1"/>
</dbReference>
<dbReference type="InterPro" id="IPR038765">
    <property type="entry name" value="Papain-like_cys_pep_sf"/>
</dbReference>
<dbReference type="AlphaFoldDB" id="A0AAD9JZY5"/>
<dbReference type="PANTHER" id="PTHR21646">
    <property type="entry name" value="UBIQUITIN CARBOXYL-TERMINAL HYDROLASE"/>
    <property type="match status" value="1"/>
</dbReference>
<protein>
    <recommendedName>
        <fullName evidence="2">ubiquitinyl hydrolase 1</fullName>
        <ecNumber evidence="2">3.4.19.12</ecNumber>
    </recommendedName>
</protein>
<evidence type="ECO:0000256" key="7">
    <source>
        <dbReference type="SAM" id="MobiDB-lite"/>
    </source>
</evidence>
<dbReference type="InterPro" id="IPR050185">
    <property type="entry name" value="Ub_carboxyl-term_hydrolase"/>
</dbReference>
<dbReference type="InterPro" id="IPR018200">
    <property type="entry name" value="USP_CS"/>
</dbReference>
<dbReference type="InterPro" id="IPR001394">
    <property type="entry name" value="Peptidase_C19_UCH"/>
</dbReference>
<dbReference type="EC" id="3.4.19.12" evidence="2"/>
<evidence type="ECO:0000259" key="8">
    <source>
        <dbReference type="PROSITE" id="PS50235"/>
    </source>
</evidence>
<organism evidence="10 11">
    <name type="scientific">Paralvinella palmiformis</name>
    <dbReference type="NCBI Taxonomy" id="53620"/>
    <lineage>
        <taxon>Eukaryota</taxon>
        <taxon>Metazoa</taxon>
        <taxon>Spiralia</taxon>
        <taxon>Lophotrochozoa</taxon>
        <taxon>Annelida</taxon>
        <taxon>Polychaeta</taxon>
        <taxon>Sedentaria</taxon>
        <taxon>Canalipalpata</taxon>
        <taxon>Terebellida</taxon>
        <taxon>Terebelliformia</taxon>
        <taxon>Alvinellidae</taxon>
        <taxon>Paralvinella</taxon>
    </lineage>
</organism>
<keyword evidence="4 6" id="KW-0863">Zinc-finger</keyword>
<feature type="compositionally biased region" description="Low complexity" evidence="7">
    <location>
        <begin position="483"/>
        <end position="493"/>
    </location>
</feature>
<evidence type="ECO:0000256" key="5">
    <source>
        <dbReference type="ARBA" id="ARBA00022833"/>
    </source>
</evidence>
<feature type="compositionally biased region" description="Polar residues" evidence="7">
    <location>
        <begin position="718"/>
        <end position="739"/>
    </location>
</feature>
<dbReference type="CDD" id="cd02667">
    <property type="entry name" value="Peptidase_C19K"/>
    <property type="match status" value="1"/>
</dbReference>
<gene>
    <name evidence="10" type="ORF">LSH36_100g01046</name>
</gene>
<evidence type="ECO:0000256" key="3">
    <source>
        <dbReference type="ARBA" id="ARBA00022723"/>
    </source>
</evidence>
<comment type="caution">
    <text evidence="10">The sequence shown here is derived from an EMBL/GenBank/DDBJ whole genome shotgun (WGS) entry which is preliminary data.</text>
</comment>
<dbReference type="SUPFAM" id="SSF54001">
    <property type="entry name" value="Cysteine proteinases"/>
    <property type="match status" value="1"/>
</dbReference>
<accession>A0AAD9JZY5</accession>
<keyword evidence="3" id="KW-0479">Metal-binding</keyword>
<dbReference type="Proteomes" id="UP001208570">
    <property type="component" value="Unassembled WGS sequence"/>
</dbReference>
<feature type="compositionally biased region" description="Polar residues" evidence="7">
    <location>
        <begin position="630"/>
        <end position="647"/>
    </location>
</feature>
<feature type="domain" description="UBP-type" evidence="9">
    <location>
        <begin position="42"/>
        <end position="186"/>
    </location>
</feature>
<feature type="compositionally biased region" description="Low complexity" evidence="7">
    <location>
        <begin position="745"/>
        <end position="765"/>
    </location>
</feature>
<keyword evidence="11" id="KW-1185">Reference proteome</keyword>
<dbReference type="SUPFAM" id="SSF57850">
    <property type="entry name" value="RING/U-box"/>
    <property type="match status" value="1"/>
</dbReference>
<feature type="domain" description="USP" evidence="8">
    <location>
        <begin position="240"/>
        <end position="1011"/>
    </location>
</feature>
<dbReference type="PANTHER" id="PTHR21646:SF39">
    <property type="entry name" value="UBIQUITIN CARBOXYL-TERMINAL HYDROLASE 16"/>
    <property type="match status" value="1"/>
</dbReference>
<dbReference type="InterPro" id="IPR013083">
    <property type="entry name" value="Znf_RING/FYVE/PHD"/>
</dbReference>
<dbReference type="GO" id="GO:0004843">
    <property type="term" value="F:cysteine-type deubiquitinase activity"/>
    <property type="evidence" value="ECO:0007669"/>
    <property type="project" value="UniProtKB-EC"/>
</dbReference>
<reference evidence="10" key="1">
    <citation type="journal article" date="2023" name="Mol. Biol. Evol.">
        <title>Third-Generation Sequencing Reveals the Adaptive Role of the Epigenome in Three Deep-Sea Polychaetes.</title>
        <authorList>
            <person name="Perez M."/>
            <person name="Aroh O."/>
            <person name="Sun Y."/>
            <person name="Lan Y."/>
            <person name="Juniper S.K."/>
            <person name="Young C.R."/>
            <person name="Angers B."/>
            <person name="Qian P.Y."/>
        </authorList>
    </citation>
    <scope>NUCLEOTIDE SEQUENCE</scope>
    <source>
        <strain evidence="10">P08H-3</strain>
    </source>
</reference>
<dbReference type="InterPro" id="IPR001607">
    <property type="entry name" value="Znf_UBP"/>
</dbReference>
<dbReference type="InterPro" id="IPR028889">
    <property type="entry name" value="USP"/>
</dbReference>
<dbReference type="EMBL" id="JAODUP010000100">
    <property type="protein sequence ID" value="KAK2162316.1"/>
    <property type="molecule type" value="Genomic_DNA"/>
</dbReference>
<evidence type="ECO:0000256" key="6">
    <source>
        <dbReference type="PROSITE-ProRule" id="PRU00502"/>
    </source>
</evidence>
<feature type="region of interest" description="Disordered" evidence="7">
    <location>
        <begin position="710"/>
        <end position="768"/>
    </location>
</feature>
<evidence type="ECO:0000259" key="9">
    <source>
        <dbReference type="PROSITE" id="PS50271"/>
    </source>
</evidence>
<comment type="catalytic activity">
    <reaction evidence="1">
        <text>Thiol-dependent hydrolysis of ester, thioester, amide, peptide and isopeptide bonds formed by the C-terminal Gly of ubiquitin (a 76-residue protein attached to proteins as an intracellular targeting signal).</text>
        <dbReference type="EC" id="3.4.19.12"/>
    </reaction>
</comment>